<dbReference type="InterPro" id="IPR036249">
    <property type="entry name" value="Thioredoxin-like_sf"/>
</dbReference>
<dbReference type="InterPro" id="IPR040079">
    <property type="entry name" value="Glutathione_S-Trfase"/>
</dbReference>
<evidence type="ECO:0000256" key="1">
    <source>
        <dbReference type="ARBA" id="ARBA00003701"/>
    </source>
</evidence>
<evidence type="ECO:0000259" key="5">
    <source>
        <dbReference type="PROSITE" id="PS50405"/>
    </source>
</evidence>
<dbReference type="PROSITE" id="PS50405">
    <property type="entry name" value="GST_CTER"/>
    <property type="match status" value="1"/>
</dbReference>
<dbReference type="OrthoDB" id="2309723at2759"/>
<comment type="similarity">
    <text evidence="3">Belongs to the GST superfamily.</text>
</comment>
<dbReference type="InterPro" id="IPR010987">
    <property type="entry name" value="Glutathione-S-Trfase_C-like"/>
</dbReference>
<dbReference type="SFLD" id="SFLDS00019">
    <property type="entry name" value="Glutathione_Transferase_(cytos"/>
    <property type="match status" value="1"/>
</dbReference>
<feature type="domain" description="GST N-terminal" evidence="4">
    <location>
        <begin position="1"/>
        <end position="80"/>
    </location>
</feature>
<dbReference type="PANTHER" id="PTHR43969:SF9">
    <property type="entry name" value="GLUTATHIONE S TRANSFERASE D10, ISOFORM A-RELATED"/>
    <property type="match status" value="1"/>
</dbReference>
<keyword evidence="7" id="KW-1185">Reference proteome</keyword>
<feature type="domain" description="GST C-terminal" evidence="5">
    <location>
        <begin position="87"/>
        <end position="208"/>
    </location>
</feature>
<dbReference type="KEGG" id="scac:106083142"/>
<protein>
    <submittedName>
        <fullName evidence="6">Uncharacterized protein</fullName>
    </submittedName>
</protein>
<name>A0A1I8PIX1_STOCA</name>
<dbReference type="GO" id="GO:0006749">
    <property type="term" value="P:glutathione metabolic process"/>
    <property type="evidence" value="ECO:0007669"/>
    <property type="project" value="TreeGrafter"/>
</dbReference>
<dbReference type="FunFam" id="1.20.1050.10:FF:000007">
    <property type="entry name" value="Glutathione S-transferase 1-1"/>
    <property type="match status" value="1"/>
</dbReference>
<dbReference type="SFLD" id="SFLDG01153">
    <property type="entry name" value="Main.4:_Theta-like"/>
    <property type="match status" value="1"/>
</dbReference>
<accession>A0A1I8PIX1</accession>
<gene>
    <name evidence="6" type="primary">106083142</name>
</gene>
<reference evidence="7" key="1">
    <citation type="submission" date="2015-05" db="EMBL/GenBank/DDBJ databases">
        <authorList>
            <person name="Wilson R.K."/>
            <person name="Warren W.C."/>
            <person name="Olafson P."/>
        </authorList>
    </citation>
    <scope>NUCLEOTIDE SEQUENCE [LARGE SCALE GENOMIC DNA]</scope>
    <source>
        <strain evidence="7">USDA</strain>
    </source>
</reference>
<dbReference type="SUPFAM" id="SSF52833">
    <property type="entry name" value="Thioredoxin-like"/>
    <property type="match status" value="1"/>
</dbReference>
<dbReference type="EnsemblMetazoa" id="SCAU008450-RB">
    <property type="protein sequence ID" value="SCAU008450-PB"/>
    <property type="gene ID" value="SCAU008450"/>
</dbReference>
<dbReference type="Pfam" id="PF00043">
    <property type="entry name" value="GST_C"/>
    <property type="match status" value="1"/>
</dbReference>
<evidence type="ECO:0000256" key="2">
    <source>
        <dbReference type="ARBA" id="ARBA00011738"/>
    </source>
</evidence>
<dbReference type="STRING" id="35570.A0A1I8PIX1"/>
<dbReference type="InterPro" id="IPR004046">
    <property type="entry name" value="GST_C"/>
</dbReference>
<dbReference type="VEuPathDB" id="VectorBase:SCAU008450"/>
<dbReference type="EnsemblMetazoa" id="SCAU008450-RA">
    <property type="protein sequence ID" value="SCAU008450-PA"/>
    <property type="gene ID" value="SCAU008450"/>
</dbReference>
<dbReference type="PROSITE" id="PS50404">
    <property type="entry name" value="GST_NTER"/>
    <property type="match status" value="1"/>
</dbReference>
<dbReference type="Gene3D" id="3.40.30.10">
    <property type="entry name" value="Glutaredoxin"/>
    <property type="match status" value="1"/>
</dbReference>
<comment type="function">
    <text evidence="1">Conjugation of reduced glutathione to a wide number of exogenous and endogenous hydrophobic electrophiles.</text>
</comment>
<reference evidence="6" key="2">
    <citation type="submission" date="2020-05" db="UniProtKB">
        <authorList>
            <consortium name="EnsemblMetazoa"/>
        </authorList>
    </citation>
    <scope>IDENTIFICATION</scope>
    <source>
        <strain evidence="6">USDA</strain>
    </source>
</reference>
<dbReference type="CDD" id="cd03045">
    <property type="entry name" value="GST_N_Delta_Epsilon"/>
    <property type="match status" value="1"/>
</dbReference>
<dbReference type="AlphaFoldDB" id="A0A1I8PIX1"/>
<dbReference type="PANTHER" id="PTHR43969">
    <property type="entry name" value="GLUTATHIONE S TRANSFERASE D10, ISOFORM A-RELATED"/>
    <property type="match status" value="1"/>
</dbReference>
<evidence type="ECO:0000313" key="6">
    <source>
        <dbReference type="EnsemblMetazoa" id="SCAU008450-PA"/>
    </source>
</evidence>
<sequence length="208" mass="24027">MDFYYMPLSAPCRAVIMTAEALGIKLNKRFLDLYAAEHLKPEFLKINPQHCVPTLVDGDLKLWESRAIMVYLVEKYGKEDHPLYPKCPKKRAVINQRLYFDMGTLFKPFADWFYGQVYYKKPADPELYKKIEMALDFLNTFLSETKYVAGDNMTLADLAVLASVSTMDVANLDFSKYEHVTRWYKGLKDTAPAAAENWAGCLDYKKIM</sequence>
<organism evidence="6 7">
    <name type="scientific">Stomoxys calcitrans</name>
    <name type="common">Stable fly</name>
    <name type="synonym">Conops calcitrans</name>
    <dbReference type="NCBI Taxonomy" id="35570"/>
    <lineage>
        <taxon>Eukaryota</taxon>
        <taxon>Metazoa</taxon>
        <taxon>Ecdysozoa</taxon>
        <taxon>Arthropoda</taxon>
        <taxon>Hexapoda</taxon>
        <taxon>Insecta</taxon>
        <taxon>Pterygota</taxon>
        <taxon>Neoptera</taxon>
        <taxon>Endopterygota</taxon>
        <taxon>Diptera</taxon>
        <taxon>Brachycera</taxon>
        <taxon>Muscomorpha</taxon>
        <taxon>Muscoidea</taxon>
        <taxon>Muscidae</taxon>
        <taxon>Stomoxys</taxon>
    </lineage>
</organism>
<dbReference type="SUPFAM" id="SSF47616">
    <property type="entry name" value="GST C-terminal domain-like"/>
    <property type="match status" value="1"/>
</dbReference>
<dbReference type="SFLD" id="SFLDG00358">
    <property type="entry name" value="Main_(cytGST)"/>
    <property type="match status" value="1"/>
</dbReference>
<evidence type="ECO:0000313" key="7">
    <source>
        <dbReference type="Proteomes" id="UP000095300"/>
    </source>
</evidence>
<dbReference type="Gene3D" id="1.20.1050.10">
    <property type="match status" value="1"/>
</dbReference>
<proteinExistence type="inferred from homology"/>
<dbReference type="GO" id="GO:0004364">
    <property type="term" value="F:glutathione transferase activity"/>
    <property type="evidence" value="ECO:0007669"/>
    <property type="project" value="TreeGrafter"/>
</dbReference>
<evidence type="ECO:0000256" key="3">
    <source>
        <dbReference type="RuleBase" id="RU003494"/>
    </source>
</evidence>
<dbReference type="EnsemblMetazoa" id="SCAU008450-RC">
    <property type="protein sequence ID" value="SCAU008450-PC"/>
    <property type="gene ID" value="SCAU008450"/>
</dbReference>
<dbReference type="InterPro" id="IPR036282">
    <property type="entry name" value="Glutathione-S-Trfase_C_sf"/>
</dbReference>
<dbReference type="CDD" id="cd03177">
    <property type="entry name" value="GST_C_Delta_Epsilon"/>
    <property type="match status" value="1"/>
</dbReference>
<dbReference type="InterPro" id="IPR004045">
    <property type="entry name" value="Glutathione_S-Trfase_N"/>
</dbReference>
<evidence type="ECO:0000259" key="4">
    <source>
        <dbReference type="PROSITE" id="PS50404"/>
    </source>
</evidence>
<comment type="subunit">
    <text evidence="2">Homodimer.</text>
</comment>
<dbReference type="Proteomes" id="UP000095300">
    <property type="component" value="Unassembled WGS sequence"/>
</dbReference>
<dbReference type="FunFam" id="3.40.30.10:FF:000034">
    <property type="entry name" value="glutathione S-transferase 1"/>
    <property type="match status" value="1"/>
</dbReference>
<dbReference type="Pfam" id="PF02798">
    <property type="entry name" value="GST_N"/>
    <property type="match status" value="1"/>
</dbReference>